<protein>
    <submittedName>
        <fullName evidence="2">Uncharacterized protein</fullName>
    </submittedName>
</protein>
<dbReference type="EMBL" id="BATC01000078">
    <property type="protein sequence ID" value="GAD60479.1"/>
    <property type="molecule type" value="Genomic_DNA"/>
</dbReference>
<keyword evidence="1" id="KW-0812">Transmembrane</keyword>
<evidence type="ECO:0000256" key="1">
    <source>
        <dbReference type="SAM" id="Phobius"/>
    </source>
</evidence>
<evidence type="ECO:0000313" key="3">
    <source>
        <dbReference type="Proteomes" id="UP000016569"/>
    </source>
</evidence>
<accession>A0A8E0NDP7</accession>
<proteinExistence type="predicted"/>
<feature type="transmembrane region" description="Helical" evidence="1">
    <location>
        <begin position="80"/>
        <end position="97"/>
    </location>
</feature>
<dbReference type="Proteomes" id="UP000016569">
    <property type="component" value="Unassembled WGS sequence"/>
</dbReference>
<evidence type="ECO:0000313" key="2">
    <source>
        <dbReference type="EMBL" id="GAD60479.1"/>
    </source>
</evidence>
<keyword evidence="1" id="KW-0472">Membrane</keyword>
<name>A0A8E0NDP7_9CAUL</name>
<feature type="transmembrane region" description="Helical" evidence="1">
    <location>
        <begin position="7"/>
        <end position="24"/>
    </location>
</feature>
<dbReference type="RefSeq" id="WP_021698573.1">
    <property type="nucleotide sequence ID" value="NZ_BATC01000078.1"/>
</dbReference>
<keyword evidence="3" id="KW-1185">Reference proteome</keyword>
<feature type="transmembrane region" description="Helical" evidence="1">
    <location>
        <begin position="55"/>
        <end position="73"/>
    </location>
</feature>
<organism evidence="2 3">
    <name type="scientific">Brevundimonas abyssalis TAR-001</name>
    <dbReference type="NCBI Taxonomy" id="1391729"/>
    <lineage>
        <taxon>Bacteria</taxon>
        <taxon>Pseudomonadati</taxon>
        <taxon>Pseudomonadota</taxon>
        <taxon>Alphaproteobacteria</taxon>
        <taxon>Caulobacterales</taxon>
        <taxon>Caulobacteraceae</taxon>
        <taxon>Brevundimonas</taxon>
    </lineage>
</organism>
<dbReference type="AlphaFoldDB" id="A0A8E0NDP7"/>
<sequence length="156" mass="16162">MKILRFILVMVVIGYAGWLAWPFISPFLEGAGPETAAARSGAVVALDSGGDLPTAALWIGAVVLYLVSALLLGAGNPRAVVAYFLGFLADIVLRLAMSPDRGVSADIAARSAEAVPAPAGLDPQWIVIAALVLVGLLVMAASRRVRRSRAPGQLTS</sequence>
<comment type="caution">
    <text evidence="2">The sequence shown here is derived from an EMBL/GenBank/DDBJ whole genome shotgun (WGS) entry which is preliminary data.</text>
</comment>
<keyword evidence="1" id="KW-1133">Transmembrane helix</keyword>
<feature type="transmembrane region" description="Helical" evidence="1">
    <location>
        <begin position="125"/>
        <end position="142"/>
    </location>
</feature>
<reference evidence="3" key="1">
    <citation type="journal article" date="2013" name="Genome Announc.">
        <title>Draft Genome Sequence of the Dimorphic Prosthecate Bacterium Brevundimonas abyssalis TAR-001T.</title>
        <authorList>
            <person name="Tsubouchi T."/>
            <person name="Nishi S."/>
            <person name="Usui K."/>
            <person name="Shimane Y."/>
            <person name="Takaki Y."/>
            <person name="Maruyama T."/>
            <person name="Hatada Y."/>
        </authorList>
    </citation>
    <scope>NUCLEOTIDE SEQUENCE [LARGE SCALE GENOMIC DNA]</scope>
    <source>
        <strain evidence="3">TAR-001</strain>
    </source>
</reference>
<dbReference type="OrthoDB" id="7204599at2"/>
<gene>
    <name evidence="2" type="ORF">MBEBAB_2729</name>
</gene>